<evidence type="ECO:0000313" key="12">
    <source>
        <dbReference type="Proteomes" id="UP000280188"/>
    </source>
</evidence>
<dbReference type="PRINTS" id="PR00762">
    <property type="entry name" value="CLCHANNEL"/>
</dbReference>
<sequence length="626" mass="67492">MTADRSRIGVRTYVDSLKRLFGGFFGNGSIGELRSWLLSHNPIMQFFMALFVGIVAGIGAVAFRRLIAFFHNLFFFGRISFVYNSLEHTATSVWGPFIILAPALGGLCVAWMIQKFAPEAKGHGVPEVMDAIYYKRGLMRPQVVLIKAVASALNIGSGGSVGREGPIIQMGAAFAANLASWLRLEEWQRYALIAAGAGGGIAATFNTPIGGVLFAVELMLPEISARTLVPVMIATGTATYISRIFLGHHPSFIIPTLHIAATAQTSPTAFAAYLLLGIVIGLAAWVFMRSIYLFEDIFNAVPGNYYTRHVLGMLLVGVTIYLLERFTGHYYVEGVGYAAVQQVLTGQLLLPGLLLILALLKLMVTALTLGSGGSGGIFSPSLFIGATVGGAFVVLAHLLFPALSLNITTAAALGMAGMVGAGTGAALTGAVMIFEMTRDYNIMIPLIVVVSVSYGVRRLITPDTIYTIKLIRRGHSIPESRQSNLYLSLQAASFIRIPFVRLSADADWSSLLNRHRFRQQAHVLIEECGHIVGVIPAEKLAAHRRCGAGVGALAGEVRRDLCLIDDQSLLVDLLAKMRDDGCEIFVLSRNKSADPTDVTDILTWNDIVREGCLPENLHPTVVPKTT</sequence>
<proteinExistence type="predicted"/>
<keyword evidence="7" id="KW-0869">Chloride channel</keyword>
<name>A0A2Z6IH47_ACIFI</name>
<keyword evidence="4 10" id="KW-1133">Transmembrane helix</keyword>
<evidence type="ECO:0000256" key="9">
    <source>
        <dbReference type="ARBA" id="ARBA00023303"/>
    </source>
</evidence>
<accession>A0A2Z6IH47</accession>
<evidence type="ECO:0000256" key="4">
    <source>
        <dbReference type="ARBA" id="ARBA00022989"/>
    </source>
</evidence>
<dbReference type="PANTHER" id="PTHR43427:SF6">
    <property type="entry name" value="CHLORIDE CHANNEL PROTEIN CLC-E"/>
    <property type="match status" value="1"/>
</dbReference>
<comment type="subcellular location">
    <subcellularLocation>
        <location evidence="1">Membrane</location>
        <topology evidence="1">Multi-pass membrane protein</topology>
    </subcellularLocation>
</comment>
<feature type="transmembrane region" description="Helical" evidence="10">
    <location>
        <begin position="335"/>
        <end position="360"/>
    </location>
</feature>
<keyword evidence="3 10" id="KW-0812">Transmembrane</keyword>
<dbReference type="Proteomes" id="UP000280188">
    <property type="component" value="Chromosome"/>
</dbReference>
<dbReference type="InterPro" id="IPR050368">
    <property type="entry name" value="ClC-type_chloride_channel"/>
</dbReference>
<dbReference type="CDD" id="cd00400">
    <property type="entry name" value="Voltage_gated_ClC"/>
    <property type="match status" value="1"/>
</dbReference>
<protein>
    <submittedName>
        <fullName evidence="11">H(+)/Cl(-) exchange transporter ClcA</fullName>
    </submittedName>
</protein>
<evidence type="ECO:0000256" key="8">
    <source>
        <dbReference type="ARBA" id="ARBA00023214"/>
    </source>
</evidence>
<evidence type="ECO:0000313" key="11">
    <source>
        <dbReference type="EMBL" id="BBF63877.1"/>
    </source>
</evidence>
<dbReference type="EMBL" id="AP018795">
    <property type="protein sequence ID" value="BBF63877.1"/>
    <property type="molecule type" value="Genomic_DNA"/>
</dbReference>
<dbReference type="KEGG" id="afj:AFERRID_00950"/>
<keyword evidence="12" id="KW-1185">Reference proteome</keyword>
<feature type="transmembrane region" description="Helical" evidence="10">
    <location>
        <begin position="267"/>
        <end position="286"/>
    </location>
</feature>
<dbReference type="PANTHER" id="PTHR43427">
    <property type="entry name" value="CHLORIDE CHANNEL PROTEIN CLC-E"/>
    <property type="match status" value="1"/>
</dbReference>
<keyword evidence="6 10" id="KW-0472">Membrane</keyword>
<dbReference type="Pfam" id="PF00654">
    <property type="entry name" value="Voltage_CLC"/>
    <property type="match status" value="1"/>
</dbReference>
<dbReference type="SUPFAM" id="SSF81340">
    <property type="entry name" value="Clc chloride channel"/>
    <property type="match status" value="1"/>
</dbReference>
<dbReference type="InterPro" id="IPR001807">
    <property type="entry name" value="ClC"/>
</dbReference>
<dbReference type="GO" id="GO:0005254">
    <property type="term" value="F:chloride channel activity"/>
    <property type="evidence" value="ECO:0007669"/>
    <property type="project" value="UniProtKB-KW"/>
</dbReference>
<feature type="transmembrane region" description="Helical" evidence="10">
    <location>
        <begin position="43"/>
        <end position="62"/>
    </location>
</feature>
<evidence type="ECO:0000256" key="7">
    <source>
        <dbReference type="ARBA" id="ARBA00023173"/>
    </source>
</evidence>
<evidence type="ECO:0000256" key="10">
    <source>
        <dbReference type="SAM" id="Phobius"/>
    </source>
</evidence>
<reference evidence="11 12" key="1">
    <citation type="journal article" date="2018" name="Microbiol. Resour. Announc.">
        <title>Complete Genome Sequence of Acidithiobacillus ferridurans JCM 18981.</title>
        <authorList>
            <person name="Miyauchi T."/>
            <person name="Kouzuma A."/>
            <person name="Abe T."/>
            <person name="Watanabe K."/>
        </authorList>
    </citation>
    <scope>NUCLEOTIDE SEQUENCE [LARGE SCALE GENOMIC DNA]</scope>
    <source>
        <strain evidence="12">ATCC 33020 / DSM 29468 / JCM 18981 / 11Fe</strain>
    </source>
</reference>
<dbReference type="Gene3D" id="1.10.3080.10">
    <property type="entry name" value="Clc chloride channel"/>
    <property type="match status" value="1"/>
</dbReference>
<evidence type="ECO:0000256" key="5">
    <source>
        <dbReference type="ARBA" id="ARBA00023065"/>
    </source>
</evidence>
<feature type="transmembrane region" description="Helical" evidence="10">
    <location>
        <begin position="92"/>
        <end position="113"/>
    </location>
</feature>
<organism evidence="11 12">
    <name type="scientific">Acidithiobacillus ferridurans</name>
    <dbReference type="NCBI Taxonomy" id="1232575"/>
    <lineage>
        <taxon>Bacteria</taxon>
        <taxon>Pseudomonadati</taxon>
        <taxon>Pseudomonadota</taxon>
        <taxon>Acidithiobacillia</taxon>
        <taxon>Acidithiobacillales</taxon>
        <taxon>Acidithiobacillaceae</taxon>
        <taxon>Acidithiobacillus</taxon>
    </lineage>
</organism>
<dbReference type="GO" id="GO:0034707">
    <property type="term" value="C:chloride channel complex"/>
    <property type="evidence" value="ECO:0007669"/>
    <property type="project" value="UniProtKB-KW"/>
</dbReference>
<gene>
    <name evidence="11" type="ORF">AFERRID_00950</name>
</gene>
<dbReference type="RefSeq" id="WP_223306938.1">
    <property type="nucleotide sequence ID" value="NZ_AP018795.1"/>
</dbReference>
<keyword evidence="2" id="KW-0813">Transport</keyword>
<feature type="transmembrane region" description="Helical" evidence="10">
    <location>
        <begin position="228"/>
        <end position="246"/>
    </location>
</feature>
<keyword evidence="8" id="KW-0868">Chloride</keyword>
<dbReference type="AlphaFoldDB" id="A0A2Z6IH47"/>
<feature type="transmembrane region" description="Helical" evidence="10">
    <location>
        <begin position="306"/>
        <end position="323"/>
    </location>
</feature>
<dbReference type="InterPro" id="IPR014743">
    <property type="entry name" value="Cl-channel_core"/>
</dbReference>
<keyword evidence="5" id="KW-0406">Ion transport</keyword>
<evidence type="ECO:0000256" key="1">
    <source>
        <dbReference type="ARBA" id="ARBA00004141"/>
    </source>
</evidence>
<feature type="transmembrane region" description="Helical" evidence="10">
    <location>
        <begin position="412"/>
        <end position="434"/>
    </location>
</feature>
<feature type="transmembrane region" description="Helical" evidence="10">
    <location>
        <begin position="440"/>
        <end position="460"/>
    </location>
</feature>
<evidence type="ECO:0000256" key="2">
    <source>
        <dbReference type="ARBA" id="ARBA00022448"/>
    </source>
</evidence>
<evidence type="ECO:0000256" key="3">
    <source>
        <dbReference type="ARBA" id="ARBA00022692"/>
    </source>
</evidence>
<keyword evidence="9" id="KW-0407">Ion channel</keyword>
<feature type="transmembrane region" description="Helical" evidence="10">
    <location>
        <begin position="380"/>
        <end position="400"/>
    </location>
</feature>
<evidence type="ECO:0000256" key="6">
    <source>
        <dbReference type="ARBA" id="ARBA00023136"/>
    </source>
</evidence>
<feature type="transmembrane region" description="Helical" evidence="10">
    <location>
        <begin position="190"/>
        <end position="216"/>
    </location>
</feature>